<evidence type="ECO:0000256" key="5">
    <source>
        <dbReference type="NCBIfam" id="TIGR02228"/>
    </source>
</evidence>
<keyword evidence="3 6" id="KW-1133">Transmembrane helix</keyword>
<organism evidence="7 8">
    <name type="scientific">Brevibacillus brevis</name>
    <name type="common">Bacillus brevis</name>
    <dbReference type="NCBI Taxonomy" id="1393"/>
    <lineage>
        <taxon>Bacteria</taxon>
        <taxon>Bacillati</taxon>
        <taxon>Bacillota</taxon>
        <taxon>Bacilli</taxon>
        <taxon>Bacillales</taxon>
        <taxon>Paenibacillaceae</taxon>
        <taxon>Brevibacillus</taxon>
    </lineage>
</organism>
<keyword evidence="7" id="KW-0378">Hydrolase</keyword>
<proteinExistence type="predicted"/>
<dbReference type="EMBL" id="CP042161">
    <property type="protein sequence ID" value="QDS36462.1"/>
    <property type="molecule type" value="Genomic_DNA"/>
</dbReference>
<dbReference type="AlphaFoldDB" id="A0A517IC38"/>
<comment type="subcellular location">
    <subcellularLocation>
        <location evidence="1">Membrane</location>
    </subcellularLocation>
</comment>
<evidence type="ECO:0000313" key="8">
    <source>
        <dbReference type="Proteomes" id="UP000317713"/>
    </source>
</evidence>
<dbReference type="RefSeq" id="WP_144618017.1">
    <property type="nucleotide sequence ID" value="NZ_CP042161.1"/>
</dbReference>
<evidence type="ECO:0000256" key="4">
    <source>
        <dbReference type="ARBA" id="ARBA00023136"/>
    </source>
</evidence>
<reference evidence="7 8" key="1">
    <citation type="submission" date="2019-07" db="EMBL/GenBank/DDBJ databases">
        <title>Characterization of Brevibacillus brevis HK544, as a potential biocontrol agent.</title>
        <authorList>
            <person name="Kim H."/>
        </authorList>
    </citation>
    <scope>NUCLEOTIDE SEQUENCE [LARGE SCALE GENOMIC DNA]</scope>
    <source>
        <strain evidence="7 8">HK544</strain>
    </source>
</reference>
<keyword evidence="4 6" id="KW-0472">Membrane</keyword>
<dbReference type="PRINTS" id="PR00728">
    <property type="entry name" value="SIGNALPTASE"/>
</dbReference>
<dbReference type="InterPro" id="IPR001733">
    <property type="entry name" value="Peptidase_S26B"/>
</dbReference>
<name>A0A517IC38_BREBE</name>
<sequence>MGRIWVKRTGIVLLAFFMIINLFLFTSSRLNADGIPGIGKWKVLSVLTGSMEPAVNTGDMVIVKRYESIVPQKGDIVTYWKDDQSRSLITHRVIQRLENGYLQTKGDANQEADGGWTDPNRLVGKVVFTIPFAATLQQVIKQPLVMLLILAGFVIYLVSSKRRATNQPGNSQDPIQT</sequence>
<dbReference type="GO" id="GO:0016020">
    <property type="term" value="C:membrane"/>
    <property type="evidence" value="ECO:0007669"/>
    <property type="project" value="UniProtKB-SubCell"/>
</dbReference>
<dbReference type="Proteomes" id="UP000317713">
    <property type="component" value="Chromosome"/>
</dbReference>
<dbReference type="GO" id="GO:0006465">
    <property type="term" value="P:signal peptide processing"/>
    <property type="evidence" value="ECO:0007669"/>
    <property type="project" value="UniProtKB-UniRule"/>
</dbReference>
<dbReference type="PANTHER" id="PTHR10806">
    <property type="entry name" value="SIGNAL PEPTIDASE COMPLEX CATALYTIC SUBUNIT SEC11"/>
    <property type="match status" value="1"/>
</dbReference>
<dbReference type="EC" id="3.4.21.89" evidence="5"/>
<evidence type="ECO:0000256" key="2">
    <source>
        <dbReference type="ARBA" id="ARBA00022692"/>
    </source>
</evidence>
<dbReference type="InterPro" id="IPR036286">
    <property type="entry name" value="LexA/Signal_pep-like_sf"/>
</dbReference>
<dbReference type="NCBIfam" id="TIGR02228">
    <property type="entry name" value="sigpep_I_arch"/>
    <property type="match status" value="1"/>
</dbReference>
<dbReference type="GO" id="GO:0009003">
    <property type="term" value="F:signal peptidase activity"/>
    <property type="evidence" value="ECO:0007669"/>
    <property type="project" value="UniProtKB-EC"/>
</dbReference>
<dbReference type="SUPFAM" id="SSF51306">
    <property type="entry name" value="LexA/Signal peptidase"/>
    <property type="match status" value="1"/>
</dbReference>
<evidence type="ECO:0000313" key="7">
    <source>
        <dbReference type="EMBL" id="QDS36462.1"/>
    </source>
</evidence>
<dbReference type="GO" id="GO:0004252">
    <property type="term" value="F:serine-type endopeptidase activity"/>
    <property type="evidence" value="ECO:0007669"/>
    <property type="project" value="UniProtKB-UniRule"/>
</dbReference>
<dbReference type="InterPro" id="IPR019533">
    <property type="entry name" value="Peptidase_S26"/>
</dbReference>
<accession>A0A517IC38</accession>
<dbReference type="CDD" id="cd06530">
    <property type="entry name" value="S26_SPase_I"/>
    <property type="match status" value="1"/>
</dbReference>
<dbReference type="PANTHER" id="PTHR10806:SF6">
    <property type="entry name" value="SIGNAL PEPTIDASE COMPLEX CATALYTIC SUBUNIT SEC11"/>
    <property type="match status" value="1"/>
</dbReference>
<evidence type="ECO:0000256" key="3">
    <source>
        <dbReference type="ARBA" id="ARBA00022989"/>
    </source>
</evidence>
<feature type="transmembrane region" description="Helical" evidence="6">
    <location>
        <begin position="139"/>
        <end position="158"/>
    </location>
</feature>
<dbReference type="Gene3D" id="2.10.109.10">
    <property type="entry name" value="Umud Fragment, subunit A"/>
    <property type="match status" value="1"/>
</dbReference>
<evidence type="ECO:0000256" key="1">
    <source>
        <dbReference type="ARBA" id="ARBA00004370"/>
    </source>
</evidence>
<protein>
    <recommendedName>
        <fullName evidence="5">Signal peptidase I</fullName>
        <ecNumber evidence="5">3.4.21.89</ecNumber>
    </recommendedName>
</protein>
<keyword evidence="2 6" id="KW-0812">Transmembrane</keyword>
<gene>
    <name evidence="7" type="ORF">FPS98_22055</name>
</gene>
<evidence type="ECO:0000256" key="6">
    <source>
        <dbReference type="SAM" id="Phobius"/>
    </source>
</evidence>